<accession>A0A1X3D065</accession>
<proteinExistence type="predicted"/>
<keyword evidence="1" id="KW-0812">Transmembrane</keyword>
<name>A0A1X3D065_9NEIS</name>
<reference evidence="2 3" key="1">
    <citation type="submission" date="2018-12" db="EMBL/GenBank/DDBJ databases">
        <authorList>
            <consortium name="Pathogen Informatics"/>
        </authorList>
    </citation>
    <scope>NUCLEOTIDE SEQUENCE [LARGE SCALE GENOMIC DNA]</scope>
    <source>
        <strain evidence="2 3">NCTC10296</strain>
    </source>
</reference>
<dbReference type="AlphaFoldDB" id="A0A1X3D065"/>
<evidence type="ECO:0000313" key="2">
    <source>
        <dbReference type="EMBL" id="VEF01778.1"/>
    </source>
</evidence>
<sequence>MKKHIEAYLPLIIGLLLQIAVLALILMGDPQSLATHSNPINIPSSEVLSQTLQNASTLGMSK</sequence>
<dbReference type="RefSeq" id="WP_085415592.1">
    <property type="nucleotide sequence ID" value="NZ_CAUJPY010000001.1"/>
</dbReference>
<dbReference type="OrthoDB" id="8607013at2"/>
<protein>
    <submittedName>
        <fullName evidence="2">Uncharacterized protein</fullName>
    </submittedName>
</protein>
<dbReference type="KEGG" id="nci:NCTC10296_01456"/>
<organism evidence="2 3">
    <name type="scientific">Neisseria canis</name>
    <dbReference type="NCBI Taxonomy" id="493"/>
    <lineage>
        <taxon>Bacteria</taxon>
        <taxon>Pseudomonadati</taxon>
        <taxon>Pseudomonadota</taxon>
        <taxon>Betaproteobacteria</taxon>
        <taxon>Neisseriales</taxon>
        <taxon>Neisseriaceae</taxon>
        <taxon>Neisseria</taxon>
    </lineage>
</organism>
<evidence type="ECO:0000313" key="3">
    <source>
        <dbReference type="Proteomes" id="UP000279284"/>
    </source>
</evidence>
<evidence type="ECO:0000256" key="1">
    <source>
        <dbReference type="SAM" id="Phobius"/>
    </source>
</evidence>
<keyword evidence="1" id="KW-0472">Membrane</keyword>
<keyword evidence="3" id="KW-1185">Reference proteome</keyword>
<feature type="transmembrane region" description="Helical" evidence="1">
    <location>
        <begin position="7"/>
        <end position="27"/>
    </location>
</feature>
<gene>
    <name evidence="2" type="ORF">NCTC10296_01456</name>
</gene>
<dbReference type="Proteomes" id="UP000279284">
    <property type="component" value="Chromosome"/>
</dbReference>
<keyword evidence="1" id="KW-1133">Transmembrane helix</keyword>
<dbReference type="EMBL" id="LR134313">
    <property type="protein sequence ID" value="VEF01778.1"/>
    <property type="molecule type" value="Genomic_DNA"/>
</dbReference>